<dbReference type="Gene3D" id="3.20.20.140">
    <property type="entry name" value="Metal-dependent hydrolases"/>
    <property type="match status" value="1"/>
</dbReference>
<dbReference type="InterPro" id="IPR052018">
    <property type="entry name" value="PHP_domain"/>
</dbReference>
<dbReference type="STRING" id="679926.Mpet_1358"/>
<dbReference type="GeneID" id="9743827"/>
<dbReference type="InterPro" id="IPR016195">
    <property type="entry name" value="Pol/histidinol_Pase-like"/>
</dbReference>
<dbReference type="PANTHER" id="PTHR42924:SF3">
    <property type="entry name" value="POLYMERASE_HISTIDINOL PHOSPHATASE N-TERMINAL DOMAIN-CONTAINING PROTEIN"/>
    <property type="match status" value="1"/>
</dbReference>
<evidence type="ECO:0000313" key="2">
    <source>
        <dbReference type="Proteomes" id="UP000006565"/>
    </source>
</evidence>
<dbReference type="KEGG" id="mpi:Mpet_1358"/>
<dbReference type="HOGENOM" id="CLU_951885_0_0_2"/>
<dbReference type="SUPFAM" id="SSF89550">
    <property type="entry name" value="PHP domain-like"/>
    <property type="match status" value="1"/>
</dbReference>
<reference evidence="1 2" key="1">
    <citation type="journal article" date="2010" name="Stand. Genomic Sci.">
        <title>Complete genome sequence of Methanoplanus petrolearius type strain (SEBR 4847).</title>
        <authorList>
            <person name="Brambilla E."/>
            <person name="Djao O.D."/>
            <person name="Daligault H."/>
            <person name="Lapidus A."/>
            <person name="Lucas S."/>
            <person name="Hammon N."/>
            <person name="Nolan M."/>
            <person name="Tice H."/>
            <person name="Cheng J.F."/>
            <person name="Han C."/>
            <person name="Tapia R."/>
            <person name="Goodwin L."/>
            <person name="Pitluck S."/>
            <person name="Liolios K."/>
            <person name="Ivanova N."/>
            <person name="Mavromatis K."/>
            <person name="Mikhailova N."/>
            <person name="Pati A."/>
            <person name="Chen A."/>
            <person name="Palaniappan K."/>
            <person name="Land M."/>
            <person name="Hauser L."/>
            <person name="Chang Y.J."/>
            <person name="Jeffries C.D."/>
            <person name="Rohde M."/>
            <person name="Spring S."/>
            <person name="Sikorski J."/>
            <person name="Goker M."/>
            <person name="Woyke T."/>
            <person name="Bristow J."/>
            <person name="Eisen J.A."/>
            <person name="Markowitz V."/>
            <person name="Hugenholtz P."/>
            <person name="Kyrpides N.C."/>
            <person name="Klenk H.P."/>
        </authorList>
    </citation>
    <scope>NUCLEOTIDE SEQUENCE [LARGE SCALE GENOMIC DNA]</scope>
    <source>
        <strain evidence="2">DSM 11571 / OCM 486 / SEBR 4847</strain>
    </source>
</reference>
<dbReference type="Proteomes" id="UP000006565">
    <property type="component" value="Chromosome"/>
</dbReference>
<organism evidence="1 2">
    <name type="scientific">Methanolacinia petrolearia (strain DSM 11571 / OCM 486 / SEBR 4847)</name>
    <name type="common">Methanoplanus petrolearius</name>
    <dbReference type="NCBI Taxonomy" id="679926"/>
    <lineage>
        <taxon>Archaea</taxon>
        <taxon>Methanobacteriati</taxon>
        <taxon>Methanobacteriota</taxon>
        <taxon>Stenosarchaea group</taxon>
        <taxon>Methanomicrobia</taxon>
        <taxon>Methanomicrobiales</taxon>
        <taxon>Methanomicrobiaceae</taxon>
        <taxon>Methanolacinia</taxon>
    </lineage>
</organism>
<dbReference type="Pfam" id="PF13263">
    <property type="entry name" value="PHP_C"/>
    <property type="match status" value="1"/>
</dbReference>
<protein>
    <submittedName>
        <fullName evidence="1">PHP domain protein</fullName>
    </submittedName>
</protein>
<dbReference type="GO" id="GO:0004534">
    <property type="term" value="F:5'-3' RNA exonuclease activity"/>
    <property type="evidence" value="ECO:0007669"/>
    <property type="project" value="TreeGrafter"/>
</dbReference>
<accession>E1REU7</accession>
<name>E1REU7_METP4</name>
<proteinExistence type="predicted"/>
<gene>
    <name evidence="1" type="ordered locus">Mpet_1358</name>
</gene>
<dbReference type="PANTHER" id="PTHR42924">
    <property type="entry name" value="EXONUCLEASE"/>
    <property type="match status" value="1"/>
</dbReference>
<sequence>MKIDLSYSPEVVFRPPEYARLKKNGMVGVDMHYHTNHSDSHTRVRDALKLAKFKGIGLSITDHNQISGFFEAKRIDDSVLCIPGTEVSAWDGPHILLYFFSGGDMEECYKKEIENKKSSSPYLATKLGTEDIVEIAQDYNCLTIAAHPFGYLLFNKGLGKCIEREYLHPKIISDFSGLEVICGGMTRKLNLKAAGLAYKNKLCMTGGTDGHLLRDLGNVLTCSYAEDTEDFLEELIHRRNYIVGQEKSLIEKGVMATAIMPKYFRYTAPSLRIHYSQNAPRLKHFGEKYLSRKK</sequence>
<dbReference type="EMBL" id="CP002117">
    <property type="protein sequence ID" value="ADN36118.1"/>
    <property type="molecule type" value="Genomic_DNA"/>
</dbReference>
<dbReference type="eggNOG" id="arCOG00302">
    <property type="taxonomic scope" value="Archaea"/>
</dbReference>
<dbReference type="RefSeq" id="WP_013329295.1">
    <property type="nucleotide sequence ID" value="NC_014507.1"/>
</dbReference>
<keyword evidence="2" id="KW-1185">Reference proteome</keyword>
<evidence type="ECO:0000313" key="1">
    <source>
        <dbReference type="EMBL" id="ADN36118.1"/>
    </source>
</evidence>
<dbReference type="GO" id="GO:0035312">
    <property type="term" value="F:5'-3' DNA exonuclease activity"/>
    <property type="evidence" value="ECO:0007669"/>
    <property type="project" value="TreeGrafter"/>
</dbReference>
<dbReference type="AlphaFoldDB" id="E1REU7"/>